<dbReference type="GeneID" id="17305442"/>
<keyword evidence="3" id="KW-1185">Reference proteome</keyword>
<dbReference type="AlphaFoldDB" id="L1JKT7"/>
<gene>
    <name evidence="1" type="ORF">GUITHDRAFT_105331</name>
</gene>
<dbReference type="RefSeq" id="XP_005835680.1">
    <property type="nucleotide sequence ID" value="XM_005835623.1"/>
</dbReference>
<dbReference type="EnsemblProtists" id="EKX48700">
    <property type="protein sequence ID" value="EKX48700"/>
    <property type="gene ID" value="GUITHDRAFT_105331"/>
</dbReference>
<protein>
    <submittedName>
        <fullName evidence="1 2">Uncharacterized protein</fullName>
    </submittedName>
</protein>
<dbReference type="EMBL" id="JH992984">
    <property type="protein sequence ID" value="EKX48700.1"/>
    <property type="molecule type" value="Genomic_DNA"/>
</dbReference>
<evidence type="ECO:0000313" key="2">
    <source>
        <dbReference type="EnsemblProtists" id="EKX48700"/>
    </source>
</evidence>
<dbReference type="HOGENOM" id="CLU_553721_0_0_1"/>
<evidence type="ECO:0000313" key="3">
    <source>
        <dbReference type="Proteomes" id="UP000011087"/>
    </source>
</evidence>
<dbReference type="Proteomes" id="UP000011087">
    <property type="component" value="Unassembled WGS sequence"/>
</dbReference>
<reference evidence="1 3" key="1">
    <citation type="journal article" date="2012" name="Nature">
        <title>Algal genomes reveal evolutionary mosaicism and the fate of nucleomorphs.</title>
        <authorList>
            <consortium name="DOE Joint Genome Institute"/>
            <person name="Curtis B.A."/>
            <person name="Tanifuji G."/>
            <person name="Burki F."/>
            <person name="Gruber A."/>
            <person name="Irimia M."/>
            <person name="Maruyama S."/>
            <person name="Arias M.C."/>
            <person name="Ball S.G."/>
            <person name="Gile G.H."/>
            <person name="Hirakawa Y."/>
            <person name="Hopkins J.F."/>
            <person name="Kuo A."/>
            <person name="Rensing S.A."/>
            <person name="Schmutz J."/>
            <person name="Symeonidi A."/>
            <person name="Elias M."/>
            <person name="Eveleigh R.J."/>
            <person name="Herman E.K."/>
            <person name="Klute M.J."/>
            <person name="Nakayama T."/>
            <person name="Obornik M."/>
            <person name="Reyes-Prieto A."/>
            <person name="Armbrust E.V."/>
            <person name="Aves S.J."/>
            <person name="Beiko R.G."/>
            <person name="Coutinho P."/>
            <person name="Dacks J.B."/>
            <person name="Durnford D.G."/>
            <person name="Fast N.M."/>
            <person name="Green B.R."/>
            <person name="Grisdale C.J."/>
            <person name="Hempel F."/>
            <person name="Henrissat B."/>
            <person name="Hoppner M.P."/>
            <person name="Ishida K."/>
            <person name="Kim E."/>
            <person name="Koreny L."/>
            <person name="Kroth P.G."/>
            <person name="Liu Y."/>
            <person name="Malik S.B."/>
            <person name="Maier U.G."/>
            <person name="McRose D."/>
            <person name="Mock T."/>
            <person name="Neilson J.A."/>
            <person name="Onodera N.T."/>
            <person name="Poole A.M."/>
            <person name="Pritham E.J."/>
            <person name="Richards T.A."/>
            <person name="Rocap G."/>
            <person name="Roy S.W."/>
            <person name="Sarai C."/>
            <person name="Schaack S."/>
            <person name="Shirato S."/>
            <person name="Slamovits C.H."/>
            <person name="Spencer D.F."/>
            <person name="Suzuki S."/>
            <person name="Worden A.Z."/>
            <person name="Zauner S."/>
            <person name="Barry K."/>
            <person name="Bell C."/>
            <person name="Bharti A.K."/>
            <person name="Crow J.A."/>
            <person name="Grimwood J."/>
            <person name="Kramer R."/>
            <person name="Lindquist E."/>
            <person name="Lucas S."/>
            <person name="Salamov A."/>
            <person name="McFadden G.I."/>
            <person name="Lane C.E."/>
            <person name="Keeling P.J."/>
            <person name="Gray M.W."/>
            <person name="Grigoriev I.V."/>
            <person name="Archibald J.M."/>
        </authorList>
    </citation>
    <scope>NUCLEOTIDE SEQUENCE</scope>
    <source>
        <strain evidence="1 3">CCMP2712</strain>
    </source>
</reference>
<dbReference type="PaxDb" id="55529-EKX48700"/>
<sequence>MIDIIKHNLLWDVSLEANHNESVSVIDFIRHTLMKSKSVRESMNRARPNSSLDDLDSDDSVFVQEYLRQLNESMDVEPHEPQVVPLAEERESSSEGELLMMAEGDIGGDEFVSVMDRLGKLEKEDFNIRLRGRNLSMYDGRIKEKWENELYMLSSKGNTRTSSLSLFSGRMTFPKRSSLQAAAREGWKEERSQLLIERGFHSVWTEESFNSTRGVAIPPKIKIGPSSKEFRRSNSSRFIYVHGSDKGDCLVLGQWRFRQGCNGGTSHVSFIHVMNDFYRQAYHGSVTLRIEGGTWTFQNCNLYCKQGDVLHSVFASQVAIDNCDVGGLGPNDERACNGVVVKYQSSCNLTNSSVVYTGYSCCGSGVKYHDVNFRVSPGGTMLVDHCRVHTARVASFALLRYRREYSEEVKEKLNRMPKWRELHAALERDKRAAFVRVRKSVVHQVGDGLPLWLRKMEHGSFMLEGENKLEEADAYFTSRVEIDEFGNYRDPRY</sequence>
<reference evidence="3" key="2">
    <citation type="submission" date="2012-11" db="EMBL/GenBank/DDBJ databases">
        <authorList>
            <person name="Kuo A."/>
            <person name="Curtis B.A."/>
            <person name="Tanifuji G."/>
            <person name="Burki F."/>
            <person name="Gruber A."/>
            <person name="Irimia M."/>
            <person name="Maruyama S."/>
            <person name="Arias M.C."/>
            <person name="Ball S.G."/>
            <person name="Gile G.H."/>
            <person name="Hirakawa Y."/>
            <person name="Hopkins J.F."/>
            <person name="Rensing S.A."/>
            <person name="Schmutz J."/>
            <person name="Symeonidi A."/>
            <person name="Elias M."/>
            <person name="Eveleigh R.J."/>
            <person name="Herman E.K."/>
            <person name="Klute M.J."/>
            <person name="Nakayama T."/>
            <person name="Obornik M."/>
            <person name="Reyes-Prieto A."/>
            <person name="Armbrust E.V."/>
            <person name="Aves S.J."/>
            <person name="Beiko R.G."/>
            <person name="Coutinho P."/>
            <person name="Dacks J.B."/>
            <person name="Durnford D.G."/>
            <person name="Fast N.M."/>
            <person name="Green B.R."/>
            <person name="Grisdale C."/>
            <person name="Hempe F."/>
            <person name="Henrissat B."/>
            <person name="Hoppner M.P."/>
            <person name="Ishida K.-I."/>
            <person name="Kim E."/>
            <person name="Koreny L."/>
            <person name="Kroth P.G."/>
            <person name="Liu Y."/>
            <person name="Malik S.-B."/>
            <person name="Maier U.G."/>
            <person name="McRose D."/>
            <person name="Mock T."/>
            <person name="Neilson J.A."/>
            <person name="Onodera N.T."/>
            <person name="Poole A.M."/>
            <person name="Pritham E.J."/>
            <person name="Richards T.A."/>
            <person name="Rocap G."/>
            <person name="Roy S.W."/>
            <person name="Sarai C."/>
            <person name="Schaack S."/>
            <person name="Shirato S."/>
            <person name="Slamovits C.H."/>
            <person name="Spencer D.F."/>
            <person name="Suzuki S."/>
            <person name="Worden A.Z."/>
            <person name="Zauner S."/>
            <person name="Barry K."/>
            <person name="Bell C."/>
            <person name="Bharti A.K."/>
            <person name="Crow J.A."/>
            <person name="Grimwood J."/>
            <person name="Kramer R."/>
            <person name="Lindquist E."/>
            <person name="Lucas S."/>
            <person name="Salamov A."/>
            <person name="McFadden G.I."/>
            <person name="Lane C.E."/>
            <person name="Keeling P.J."/>
            <person name="Gray M.W."/>
            <person name="Grigoriev I.V."/>
            <person name="Archibald J.M."/>
        </authorList>
    </citation>
    <scope>NUCLEOTIDE SEQUENCE</scope>
    <source>
        <strain evidence="3">CCMP2712</strain>
    </source>
</reference>
<proteinExistence type="predicted"/>
<dbReference type="KEGG" id="gtt:GUITHDRAFT_105331"/>
<organism evidence="1">
    <name type="scientific">Guillardia theta (strain CCMP2712)</name>
    <name type="common">Cryptophyte</name>
    <dbReference type="NCBI Taxonomy" id="905079"/>
    <lineage>
        <taxon>Eukaryota</taxon>
        <taxon>Cryptophyceae</taxon>
        <taxon>Pyrenomonadales</taxon>
        <taxon>Geminigeraceae</taxon>
        <taxon>Guillardia</taxon>
    </lineage>
</organism>
<reference evidence="2" key="3">
    <citation type="submission" date="2016-03" db="UniProtKB">
        <authorList>
            <consortium name="EnsemblProtists"/>
        </authorList>
    </citation>
    <scope>IDENTIFICATION</scope>
</reference>
<accession>L1JKT7</accession>
<evidence type="ECO:0000313" key="1">
    <source>
        <dbReference type="EMBL" id="EKX48700.1"/>
    </source>
</evidence>
<name>L1JKT7_GUITC</name>